<name>A0A1H4Q4F9_9PSED</name>
<evidence type="ECO:0000313" key="2">
    <source>
        <dbReference type="Proteomes" id="UP000198982"/>
    </source>
</evidence>
<evidence type="ECO:0000313" key="1">
    <source>
        <dbReference type="EMBL" id="SEC14491.1"/>
    </source>
</evidence>
<accession>A0A1H4Q4F9</accession>
<dbReference type="Proteomes" id="UP000198982">
    <property type="component" value="Unassembled WGS sequence"/>
</dbReference>
<dbReference type="EMBL" id="FNTJ01000001">
    <property type="protein sequence ID" value="SEC14491.1"/>
    <property type="molecule type" value="Genomic_DNA"/>
</dbReference>
<gene>
    <name evidence="1" type="ORF">SAMN05216178_3613</name>
</gene>
<organism evidence="1 2">
    <name type="scientific">Pseudomonas saponiphila</name>
    <dbReference type="NCBI Taxonomy" id="556534"/>
    <lineage>
        <taxon>Bacteria</taxon>
        <taxon>Pseudomonadati</taxon>
        <taxon>Pseudomonadota</taxon>
        <taxon>Gammaproteobacteria</taxon>
        <taxon>Pseudomonadales</taxon>
        <taxon>Pseudomonadaceae</taxon>
        <taxon>Pseudomonas</taxon>
    </lineage>
</organism>
<reference evidence="2" key="1">
    <citation type="submission" date="2016-10" db="EMBL/GenBank/DDBJ databases">
        <authorList>
            <person name="Varghese N."/>
            <person name="Submissions S."/>
        </authorList>
    </citation>
    <scope>NUCLEOTIDE SEQUENCE [LARGE SCALE GENOMIC DNA]</scope>
    <source>
        <strain evidence="2">DSM 9751</strain>
    </source>
</reference>
<protein>
    <submittedName>
        <fullName evidence="1">Uncharacterized protein</fullName>
    </submittedName>
</protein>
<keyword evidence="2" id="KW-1185">Reference proteome</keyword>
<proteinExistence type="predicted"/>
<dbReference type="AlphaFoldDB" id="A0A1H4Q4F9"/>
<sequence>MPSAHSLLLHHPGPRPAFYRVAEHLWGAGCNVDSDGDSRTPDDQQWTELTLILRDSGGQRLDIDPLSMEPLVLLIRASQADLGARAAHFIQSVAGGTLQAHITDR</sequence>
<dbReference type="RefSeq" id="WP_092315700.1">
    <property type="nucleotide sequence ID" value="NZ_FNTJ01000001.1"/>
</dbReference>